<dbReference type="AlphaFoldDB" id="A0A9Q0LRS2"/>
<proteinExistence type="predicted"/>
<keyword evidence="3" id="KW-1185">Reference proteome</keyword>
<organism evidence="2 3">
    <name type="scientific">Anaeramoeba ignava</name>
    <name type="common">Anaerobic marine amoeba</name>
    <dbReference type="NCBI Taxonomy" id="1746090"/>
    <lineage>
        <taxon>Eukaryota</taxon>
        <taxon>Metamonada</taxon>
        <taxon>Anaeramoebidae</taxon>
        <taxon>Anaeramoeba</taxon>
    </lineage>
</organism>
<sequence>MYSSYLRNNFQKSISDQHFHSLLAQTEIEPQVYIKFDFPLSYCKRIFQSIQNQSRIHFPKRPESFIFSKFLTENKKEIKTQNRPKRNPALRRSNTTLEKPSIPPPKPKTKTSKT</sequence>
<gene>
    <name evidence="2" type="ORF">M0811_05527</name>
</gene>
<dbReference type="Proteomes" id="UP001149090">
    <property type="component" value="Unassembled WGS sequence"/>
</dbReference>
<evidence type="ECO:0000313" key="2">
    <source>
        <dbReference type="EMBL" id="KAJ5077837.1"/>
    </source>
</evidence>
<accession>A0A9Q0LRS2</accession>
<feature type="region of interest" description="Disordered" evidence="1">
    <location>
        <begin position="76"/>
        <end position="114"/>
    </location>
</feature>
<dbReference type="EMBL" id="JAPDFW010000056">
    <property type="protein sequence ID" value="KAJ5077837.1"/>
    <property type="molecule type" value="Genomic_DNA"/>
</dbReference>
<protein>
    <submittedName>
        <fullName evidence="2">Uncharacterized protein</fullName>
    </submittedName>
</protein>
<comment type="caution">
    <text evidence="2">The sequence shown here is derived from an EMBL/GenBank/DDBJ whole genome shotgun (WGS) entry which is preliminary data.</text>
</comment>
<name>A0A9Q0LRS2_ANAIG</name>
<evidence type="ECO:0000256" key="1">
    <source>
        <dbReference type="SAM" id="MobiDB-lite"/>
    </source>
</evidence>
<evidence type="ECO:0000313" key="3">
    <source>
        <dbReference type="Proteomes" id="UP001149090"/>
    </source>
</evidence>
<reference evidence="2" key="1">
    <citation type="submission" date="2022-10" db="EMBL/GenBank/DDBJ databases">
        <title>Novel sulphate-reducing endosymbionts in the free-living metamonad Anaeramoeba.</title>
        <authorList>
            <person name="Jerlstrom-Hultqvist J."/>
            <person name="Cepicka I."/>
            <person name="Gallot-Lavallee L."/>
            <person name="Salas-Leiva D."/>
            <person name="Curtis B.A."/>
            <person name="Zahonova K."/>
            <person name="Pipaliya S."/>
            <person name="Dacks J."/>
            <person name="Roger A.J."/>
        </authorList>
    </citation>
    <scope>NUCLEOTIDE SEQUENCE</scope>
    <source>
        <strain evidence="2">BMAN</strain>
    </source>
</reference>